<dbReference type="GO" id="GO:0031931">
    <property type="term" value="C:TORC1 complex"/>
    <property type="evidence" value="ECO:0007669"/>
    <property type="project" value="TreeGrafter"/>
</dbReference>
<dbReference type="InterPro" id="IPR003152">
    <property type="entry name" value="FATC_dom"/>
</dbReference>
<dbReference type="GO" id="GO:0031932">
    <property type="term" value="C:TORC2 complex"/>
    <property type="evidence" value="ECO:0007669"/>
    <property type="project" value="TreeGrafter"/>
</dbReference>
<reference evidence="2 3" key="1">
    <citation type="submission" date="2023-01" db="EMBL/GenBank/DDBJ databases">
        <authorList>
            <person name="Whitehead M."/>
        </authorList>
    </citation>
    <scope>NUCLEOTIDE SEQUENCE [LARGE SCALE GENOMIC DNA]</scope>
</reference>
<dbReference type="PROSITE" id="PS51190">
    <property type="entry name" value="FATC"/>
    <property type="match status" value="1"/>
</dbReference>
<evidence type="ECO:0000259" key="1">
    <source>
        <dbReference type="PROSITE" id="PS51190"/>
    </source>
</evidence>
<comment type="caution">
    <text evidence="2">The sequence shown here is derived from an EMBL/GenBank/DDBJ whole genome shotgun (WGS) entry which is preliminary data.</text>
</comment>
<dbReference type="PANTHER" id="PTHR11139:SF9">
    <property type="entry name" value="SERINE_THREONINE-PROTEIN KINASE MTOR"/>
    <property type="match status" value="1"/>
</dbReference>
<dbReference type="InterPro" id="IPR050517">
    <property type="entry name" value="DDR_Repair_Kinase"/>
</dbReference>
<dbReference type="Proteomes" id="UP001160148">
    <property type="component" value="Unassembled WGS sequence"/>
</dbReference>
<dbReference type="PANTHER" id="PTHR11139">
    <property type="entry name" value="ATAXIA TELANGIECTASIA MUTATED ATM -RELATED"/>
    <property type="match status" value="1"/>
</dbReference>
<protein>
    <recommendedName>
        <fullName evidence="1">FATC domain-containing protein</fullName>
    </recommendedName>
</protein>
<dbReference type="GO" id="GO:0005737">
    <property type="term" value="C:cytoplasm"/>
    <property type="evidence" value="ECO:0007669"/>
    <property type="project" value="TreeGrafter"/>
</dbReference>
<dbReference type="EMBL" id="CARXXK010000001">
    <property type="protein sequence ID" value="CAI6348924.1"/>
    <property type="molecule type" value="Genomic_DNA"/>
</dbReference>
<name>A0AAV0VXG8_9HEMI</name>
<dbReference type="Pfam" id="PF02260">
    <property type="entry name" value="FATC"/>
    <property type="match status" value="1"/>
</dbReference>
<dbReference type="SMART" id="SM01343">
    <property type="entry name" value="FATC"/>
    <property type="match status" value="1"/>
</dbReference>
<keyword evidence="3" id="KW-1185">Reference proteome</keyword>
<organism evidence="2 3">
    <name type="scientific">Macrosiphum euphorbiae</name>
    <name type="common">potato aphid</name>
    <dbReference type="NCBI Taxonomy" id="13131"/>
    <lineage>
        <taxon>Eukaryota</taxon>
        <taxon>Metazoa</taxon>
        <taxon>Ecdysozoa</taxon>
        <taxon>Arthropoda</taxon>
        <taxon>Hexapoda</taxon>
        <taxon>Insecta</taxon>
        <taxon>Pterygota</taxon>
        <taxon>Neoptera</taxon>
        <taxon>Paraneoptera</taxon>
        <taxon>Hemiptera</taxon>
        <taxon>Sternorrhyncha</taxon>
        <taxon>Aphidomorpha</taxon>
        <taxon>Aphidoidea</taxon>
        <taxon>Aphididae</taxon>
        <taxon>Macrosiphini</taxon>
        <taxon>Macrosiphum</taxon>
    </lineage>
</organism>
<dbReference type="GO" id="GO:0038202">
    <property type="term" value="P:TORC1 signaling"/>
    <property type="evidence" value="ECO:0007669"/>
    <property type="project" value="TreeGrafter"/>
</dbReference>
<evidence type="ECO:0000313" key="3">
    <source>
        <dbReference type="Proteomes" id="UP001160148"/>
    </source>
</evidence>
<evidence type="ECO:0000313" key="2">
    <source>
        <dbReference type="EMBL" id="CAI6348924.1"/>
    </source>
</evidence>
<dbReference type="GO" id="GO:0016242">
    <property type="term" value="P:negative regulation of macroautophagy"/>
    <property type="evidence" value="ECO:0007669"/>
    <property type="project" value="TreeGrafter"/>
</dbReference>
<sequence length="76" mass="8529">MNVGPGGDIGNIETEPTEALNMKALAIVTRVREKLTGKDFIHEQELTVPRQVNLLIQQATANENLCQCYIGWCPFW</sequence>
<gene>
    <name evidence="2" type="ORF">MEUPH1_LOCUS5548</name>
</gene>
<feature type="domain" description="FATC" evidence="1">
    <location>
        <begin position="44"/>
        <end position="76"/>
    </location>
</feature>
<proteinExistence type="predicted"/>
<accession>A0AAV0VXG8</accession>
<dbReference type="GO" id="GO:0004674">
    <property type="term" value="F:protein serine/threonine kinase activity"/>
    <property type="evidence" value="ECO:0007669"/>
    <property type="project" value="TreeGrafter"/>
</dbReference>
<dbReference type="AlphaFoldDB" id="A0AAV0VXG8"/>
<dbReference type="GO" id="GO:0005634">
    <property type="term" value="C:nucleus"/>
    <property type="evidence" value="ECO:0007669"/>
    <property type="project" value="TreeGrafter"/>
</dbReference>